<accession>A0A7Y4MVM1</accession>
<organism evidence="4 5">
    <name type="scientific">Myxococcus xanthus</name>
    <dbReference type="NCBI Taxonomy" id="34"/>
    <lineage>
        <taxon>Bacteria</taxon>
        <taxon>Pseudomonadati</taxon>
        <taxon>Myxococcota</taxon>
        <taxon>Myxococcia</taxon>
        <taxon>Myxococcales</taxon>
        <taxon>Cystobacterineae</taxon>
        <taxon>Myxococcaceae</taxon>
        <taxon>Myxococcus</taxon>
    </lineage>
</organism>
<dbReference type="InterPro" id="IPR034139">
    <property type="entry name" value="TOPRIM_OLD"/>
</dbReference>
<dbReference type="InterPro" id="IPR027417">
    <property type="entry name" value="P-loop_NTPase"/>
</dbReference>
<evidence type="ECO:0000256" key="1">
    <source>
        <dbReference type="SAM" id="MobiDB-lite"/>
    </source>
</evidence>
<evidence type="ECO:0000259" key="3">
    <source>
        <dbReference type="Pfam" id="PF20469"/>
    </source>
</evidence>
<dbReference type="CDD" id="cd01026">
    <property type="entry name" value="TOPRIM_OLD"/>
    <property type="match status" value="1"/>
</dbReference>
<dbReference type="RefSeq" id="WP_171445528.1">
    <property type="nucleotide sequence ID" value="NZ_JABFNS010000253.1"/>
</dbReference>
<gene>
    <name evidence="4" type="ORF">HNV28_36925</name>
</gene>
<reference evidence="4 5" key="1">
    <citation type="submission" date="2020-05" db="EMBL/GenBank/DDBJ databases">
        <authorList>
            <person name="Whitworth D."/>
        </authorList>
    </citation>
    <scope>NUCLEOTIDE SEQUENCE [LARGE SCALE GENOMIC DNA]</scope>
    <source>
        <strain evidence="4 5">AM005</strain>
    </source>
</reference>
<evidence type="ECO:0000313" key="5">
    <source>
        <dbReference type="Proteomes" id="UP000533080"/>
    </source>
</evidence>
<protein>
    <submittedName>
        <fullName evidence="4">AAA family ATPase</fullName>
    </submittedName>
</protein>
<dbReference type="GO" id="GO:0005524">
    <property type="term" value="F:ATP binding"/>
    <property type="evidence" value="ECO:0007669"/>
    <property type="project" value="InterPro"/>
</dbReference>
<evidence type="ECO:0000259" key="2">
    <source>
        <dbReference type="Pfam" id="PF13175"/>
    </source>
</evidence>
<dbReference type="GO" id="GO:0016887">
    <property type="term" value="F:ATP hydrolysis activity"/>
    <property type="evidence" value="ECO:0007669"/>
    <property type="project" value="InterPro"/>
</dbReference>
<feature type="domain" description="Endonuclease GajA/Old nuclease/RecF-like AAA" evidence="2">
    <location>
        <begin position="187"/>
        <end position="344"/>
    </location>
</feature>
<feature type="region of interest" description="Disordered" evidence="1">
    <location>
        <begin position="458"/>
        <end position="478"/>
    </location>
</feature>
<evidence type="ECO:0000313" key="4">
    <source>
        <dbReference type="EMBL" id="NOJ83832.1"/>
    </source>
</evidence>
<dbReference type="PANTHER" id="PTHR43581:SF4">
    <property type="entry name" value="ATP_GTP PHOSPHATASE"/>
    <property type="match status" value="1"/>
</dbReference>
<feature type="domain" description="OLD protein-like TOPRIM" evidence="3">
    <location>
        <begin position="393"/>
        <end position="459"/>
    </location>
</feature>
<dbReference type="InterPro" id="IPR051396">
    <property type="entry name" value="Bact_Antivir_Def_Nuclease"/>
</dbReference>
<dbReference type="SUPFAM" id="SSF52540">
    <property type="entry name" value="P-loop containing nucleoside triphosphate hydrolases"/>
    <property type="match status" value="1"/>
</dbReference>
<dbReference type="EMBL" id="JABFNT010000251">
    <property type="protein sequence ID" value="NOJ83832.1"/>
    <property type="molecule type" value="Genomic_DNA"/>
</dbReference>
<dbReference type="Gene3D" id="3.40.50.300">
    <property type="entry name" value="P-loop containing nucleotide triphosphate hydrolases"/>
    <property type="match status" value="1"/>
</dbReference>
<comment type="caution">
    <text evidence="4">The sequence shown here is derived from an EMBL/GenBank/DDBJ whole genome shotgun (WGS) entry which is preliminary data.</text>
</comment>
<dbReference type="InterPro" id="IPR041685">
    <property type="entry name" value="AAA_GajA/Old/RecF-like"/>
</dbReference>
<dbReference type="Pfam" id="PF13175">
    <property type="entry name" value="AAA_15"/>
    <property type="match status" value="2"/>
</dbReference>
<feature type="compositionally biased region" description="Basic and acidic residues" evidence="1">
    <location>
        <begin position="468"/>
        <end position="478"/>
    </location>
</feature>
<sequence>MYLSHVAVQGFRNLGALSLELAPGLNVLVGENNVGKTNVMEAIRAALGATSAANGEPMRLRPDDLAASAGGELVDGTIHIDLTFSGLSEDERAEFIDLLDYNAAAPETSTASIHFEWRWDATQRRWHSRRWGGNRPDAEVAVPEEDLQSIPVTFLEALRNALSALVPGRNSRLGRLLMQQASNETERASVEQIIQEANQRLEQAPLVLQTQSRIQEVLRRASGPVFGQEIAIRAAEPRFEKIAQGLRLLFAEREHGAAGGVSKLTDIDQNGLGYNNLLYVGTVLAELGNLPNAALPLLLVEEPEAHLHPHLQTLLADCLAGGLPAGAEPRRVQTMVTTHSPTIAAHVSPETITILHRDERGQLHATGLRQCGLNGEELRKLRRMLDVTRASMLFARGIILVEGVSEALLLPVLARRLGKNLAACGVSVVPVCGVDFRTFGKLFGPGKLQLPLSIVTDSDPPIDGETGSDARPRRHADGVRYVEGDRASSLRDDLSSHPVARVFVSAVTLEFELASAALENASVMVDAWLRGYKQPRRSTLQHHSIANSTTPEERALVLWRHLCLADGGRRKADFAHALAAILDEEPERTFTVPGYLRDAIEHACRRSA</sequence>
<dbReference type="Pfam" id="PF20469">
    <property type="entry name" value="OLD-like_TOPRIM"/>
    <property type="match status" value="1"/>
</dbReference>
<feature type="domain" description="Endonuclease GajA/Old nuclease/RecF-like AAA" evidence="2">
    <location>
        <begin position="1"/>
        <end position="47"/>
    </location>
</feature>
<dbReference type="PANTHER" id="PTHR43581">
    <property type="entry name" value="ATP/GTP PHOSPHATASE"/>
    <property type="match status" value="1"/>
</dbReference>
<name>A0A7Y4MVM1_MYXXA</name>
<proteinExistence type="predicted"/>
<dbReference type="Proteomes" id="UP000533080">
    <property type="component" value="Unassembled WGS sequence"/>
</dbReference>
<dbReference type="AlphaFoldDB" id="A0A7Y4MVM1"/>